<evidence type="ECO:0000313" key="4">
    <source>
        <dbReference type="Proteomes" id="UP000637628"/>
    </source>
</evidence>
<keyword evidence="4" id="KW-1185">Reference proteome</keyword>
<evidence type="ECO:0000259" key="2">
    <source>
        <dbReference type="Pfam" id="PF13472"/>
    </source>
</evidence>
<comment type="caution">
    <text evidence="3">The sequence shown here is derived from an EMBL/GenBank/DDBJ whole genome shotgun (WGS) entry which is preliminary data.</text>
</comment>
<dbReference type="InterPro" id="IPR036514">
    <property type="entry name" value="SGNH_hydro_sf"/>
</dbReference>
<dbReference type="RefSeq" id="WP_203734352.1">
    <property type="nucleotide sequence ID" value="NZ_BAAATX010000020.1"/>
</dbReference>
<dbReference type="SUPFAM" id="SSF52266">
    <property type="entry name" value="SGNH hydrolase"/>
    <property type="match status" value="1"/>
</dbReference>
<name>A0ABQ3Z9K8_9ACTN</name>
<dbReference type="Gene3D" id="3.40.50.1110">
    <property type="entry name" value="SGNH hydrolase"/>
    <property type="match status" value="1"/>
</dbReference>
<gene>
    <name evidence="3" type="ORF">Adu01nite_78420</name>
</gene>
<dbReference type="Proteomes" id="UP000637628">
    <property type="component" value="Unassembled WGS sequence"/>
</dbReference>
<dbReference type="EMBL" id="BOML01000064">
    <property type="protein sequence ID" value="GIE06492.1"/>
    <property type="molecule type" value="Genomic_DNA"/>
</dbReference>
<protein>
    <recommendedName>
        <fullName evidence="2">SGNH hydrolase-type esterase domain-containing protein</fullName>
    </recommendedName>
</protein>
<dbReference type="InterPro" id="IPR013830">
    <property type="entry name" value="SGNH_hydro"/>
</dbReference>
<keyword evidence="1" id="KW-0732">Signal</keyword>
<proteinExistence type="predicted"/>
<reference evidence="3 4" key="1">
    <citation type="submission" date="2021-01" db="EMBL/GenBank/DDBJ databases">
        <title>Whole genome shotgun sequence of Actinoplanes durhamensis NBRC 14914.</title>
        <authorList>
            <person name="Komaki H."/>
            <person name="Tamura T."/>
        </authorList>
    </citation>
    <scope>NUCLEOTIDE SEQUENCE [LARGE SCALE GENOMIC DNA]</scope>
    <source>
        <strain evidence="3 4">NBRC 14914</strain>
    </source>
</reference>
<organism evidence="3 4">
    <name type="scientific">Paractinoplanes durhamensis</name>
    <dbReference type="NCBI Taxonomy" id="113563"/>
    <lineage>
        <taxon>Bacteria</taxon>
        <taxon>Bacillati</taxon>
        <taxon>Actinomycetota</taxon>
        <taxon>Actinomycetes</taxon>
        <taxon>Micromonosporales</taxon>
        <taxon>Micromonosporaceae</taxon>
        <taxon>Paractinoplanes</taxon>
    </lineage>
</organism>
<feature type="chain" id="PRO_5045237104" description="SGNH hydrolase-type esterase domain-containing protein" evidence="1">
    <location>
        <begin position="21"/>
        <end position="245"/>
    </location>
</feature>
<accession>A0ABQ3Z9K8</accession>
<dbReference type="Pfam" id="PF13472">
    <property type="entry name" value="Lipase_GDSL_2"/>
    <property type="match status" value="1"/>
</dbReference>
<evidence type="ECO:0000313" key="3">
    <source>
        <dbReference type="EMBL" id="GIE06492.1"/>
    </source>
</evidence>
<sequence>MIRTLAFCSVALLCCSWWGAAVLPRSSGPVVVALGDSVPAGTACGCTPFPALYARLLSADGRATDLARSGATSRDVLSQVDTPVTVSALRSASAVLLMIGANDLAAVFAGDGGTKAYADAAAQVEANVRGTLNGIRQIVGPSVTVDVLGYWNVVEDGDVARADYDDATTAEAARITDQTNDALRTAASGLARYLPTAAVFKGPTGSGDPTGLLAADGDHPNARGHAAIAALIYAAGRAGTRTAAR</sequence>
<feature type="domain" description="SGNH hydrolase-type esterase" evidence="2">
    <location>
        <begin position="33"/>
        <end position="227"/>
    </location>
</feature>
<evidence type="ECO:0000256" key="1">
    <source>
        <dbReference type="SAM" id="SignalP"/>
    </source>
</evidence>
<feature type="signal peptide" evidence="1">
    <location>
        <begin position="1"/>
        <end position="20"/>
    </location>
</feature>